<feature type="compositionally biased region" description="Basic and acidic residues" evidence="1">
    <location>
        <begin position="248"/>
        <end position="262"/>
    </location>
</feature>
<dbReference type="RefSeq" id="WP_190254845.1">
    <property type="nucleotide sequence ID" value="NZ_BMPI01000047.1"/>
</dbReference>
<sequence>MELALSGEVFVWWYGFLGVLTAVGVLMWRRPVTGGPEVGDPTPLELALLAGGGARAIAASLAALRVAHAVAADGLTLRRIGPAHDEATDLDRAVLDAVARSAAPDEDPEVRRIVTAAGRSLAARGLLIDAPARRRLQEGVAPIAGLVALALTFIVVRLWYHHPVTLHLEATLAVAAGGAALLRVPRLPRRTRALLARLRAEGGFLRDDWHTFGPPTAALAVAVHGPDVMASIDPAFAAAASRSTVDIPLDRRPASDEGRDEPGFDAGPSGPIGWYWWDRE</sequence>
<feature type="transmembrane region" description="Helical" evidence="2">
    <location>
        <begin position="166"/>
        <end position="184"/>
    </location>
</feature>
<name>A0A917U8Y9_9ACTN</name>
<feature type="transmembrane region" description="Helical" evidence="2">
    <location>
        <begin position="12"/>
        <end position="28"/>
    </location>
</feature>
<feature type="region of interest" description="Disordered" evidence="1">
    <location>
        <begin position="248"/>
        <end position="272"/>
    </location>
</feature>
<keyword evidence="2" id="KW-0472">Membrane</keyword>
<keyword evidence="2" id="KW-1133">Transmembrane helix</keyword>
<gene>
    <name evidence="3" type="ORF">GCM10007977_075700</name>
</gene>
<evidence type="ECO:0000256" key="1">
    <source>
        <dbReference type="SAM" id="MobiDB-lite"/>
    </source>
</evidence>
<evidence type="ECO:0008006" key="5">
    <source>
        <dbReference type="Google" id="ProtNLM"/>
    </source>
</evidence>
<feature type="transmembrane region" description="Helical" evidence="2">
    <location>
        <begin position="140"/>
        <end position="160"/>
    </location>
</feature>
<reference evidence="3" key="2">
    <citation type="submission" date="2020-09" db="EMBL/GenBank/DDBJ databases">
        <authorList>
            <person name="Sun Q."/>
            <person name="Ohkuma M."/>
        </authorList>
    </citation>
    <scope>NUCLEOTIDE SEQUENCE</scope>
    <source>
        <strain evidence="3">JCM 19831</strain>
    </source>
</reference>
<reference evidence="3" key="1">
    <citation type="journal article" date="2014" name="Int. J. Syst. Evol. Microbiol.">
        <title>Complete genome sequence of Corynebacterium casei LMG S-19264T (=DSM 44701T), isolated from a smear-ripened cheese.</title>
        <authorList>
            <consortium name="US DOE Joint Genome Institute (JGI-PGF)"/>
            <person name="Walter F."/>
            <person name="Albersmeier A."/>
            <person name="Kalinowski J."/>
            <person name="Ruckert C."/>
        </authorList>
    </citation>
    <scope>NUCLEOTIDE SEQUENCE</scope>
    <source>
        <strain evidence="3">JCM 19831</strain>
    </source>
</reference>
<organism evidence="3 4">
    <name type="scientific">Dactylosporangium sucinum</name>
    <dbReference type="NCBI Taxonomy" id="1424081"/>
    <lineage>
        <taxon>Bacteria</taxon>
        <taxon>Bacillati</taxon>
        <taxon>Actinomycetota</taxon>
        <taxon>Actinomycetes</taxon>
        <taxon>Micromonosporales</taxon>
        <taxon>Micromonosporaceae</taxon>
        <taxon>Dactylosporangium</taxon>
    </lineage>
</organism>
<dbReference type="Proteomes" id="UP000642070">
    <property type="component" value="Unassembled WGS sequence"/>
</dbReference>
<keyword evidence="2" id="KW-0812">Transmembrane</keyword>
<accession>A0A917U8Y9</accession>
<keyword evidence="4" id="KW-1185">Reference proteome</keyword>
<evidence type="ECO:0000313" key="3">
    <source>
        <dbReference type="EMBL" id="GGM62975.1"/>
    </source>
</evidence>
<evidence type="ECO:0000256" key="2">
    <source>
        <dbReference type="SAM" id="Phobius"/>
    </source>
</evidence>
<evidence type="ECO:0000313" key="4">
    <source>
        <dbReference type="Proteomes" id="UP000642070"/>
    </source>
</evidence>
<comment type="caution">
    <text evidence="3">The sequence shown here is derived from an EMBL/GenBank/DDBJ whole genome shotgun (WGS) entry which is preliminary data.</text>
</comment>
<dbReference type="NCBIfam" id="TIGR04222">
    <property type="entry name" value="near_uncomplex"/>
    <property type="match status" value="1"/>
</dbReference>
<dbReference type="EMBL" id="BMPI01000047">
    <property type="protein sequence ID" value="GGM62975.1"/>
    <property type="molecule type" value="Genomic_DNA"/>
</dbReference>
<dbReference type="AlphaFoldDB" id="A0A917U8Y9"/>
<protein>
    <recommendedName>
        <fullName evidence="5">TIGR04222 domain-containing membrane protein</fullName>
    </recommendedName>
</protein>
<proteinExistence type="predicted"/>
<dbReference type="InterPro" id="IPR026467">
    <property type="entry name" value="Ser/Gly_Cys_C_dom"/>
</dbReference>